<accession>A0A3M6Q0P7</accession>
<protein>
    <submittedName>
        <fullName evidence="3">Arsenate reductase</fullName>
    </submittedName>
</protein>
<name>A0A3M6Q0P7_9BURK</name>
<evidence type="ECO:0000256" key="2">
    <source>
        <dbReference type="PROSITE-ProRule" id="PRU01282"/>
    </source>
</evidence>
<evidence type="ECO:0000313" key="4">
    <source>
        <dbReference type="Proteomes" id="UP000267035"/>
    </source>
</evidence>
<dbReference type="PANTHER" id="PTHR30041:SF8">
    <property type="entry name" value="PROTEIN YFFB"/>
    <property type="match status" value="1"/>
</dbReference>
<proteinExistence type="inferred from homology"/>
<reference evidence="3 4" key="1">
    <citation type="submission" date="2018-10" db="EMBL/GenBank/DDBJ databases">
        <title>Comamonadaceae CDC group NO-1 genome sequencing and assembly.</title>
        <authorList>
            <person name="Bernier A.-M."/>
            <person name="Bernard K."/>
        </authorList>
    </citation>
    <scope>NUCLEOTIDE SEQUENCE [LARGE SCALE GENOMIC DNA]</scope>
    <source>
        <strain evidence="3 4">NML161473</strain>
    </source>
</reference>
<dbReference type="InterPro" id="IPR036249">
    <property type="entry name" value="Thioredoxin-like_sf"/>
</dbReference>
<dbReference type="EMBL" id="RDQL01000017">
    <property type="protein sequence ID" value="RMW96843.1"/>
    <property type="molecule type" value="Genomic_DNA"/>
</dbReference>
<dbReference type="SUPFAM" id="SSF52833">
    <property type="entry name" value="Thioredoxin-like"/>
    <property type="match status" value="1"/>
</dbReference>
<organism evidence="3 4">
    <name type="scientific">Allofranklinella schreckenbergeri</name>
    <dbReference type="NCBI Taxonomy" id="1076744"/>
    <lineage>
        <taxon>Bacteria</taxon>
        <taxon>Pseudomonadati</taxon>
        <taxon>Pseudomonadota</taxon>
        <taxon>Betaproteobacteria</taxon>
        <taxon>Burkholderiales</taxon>
        <taxon>Comamonadaceae</taxon>
        <taxon>Allofranklinella</taxon>
    </lineage>
</organism>
<comment type="similarity">
    <text evidence="1 2">Belongs to the ArsC family.</text>
</comment>
<dbReference type="PANTHER" id="PTHR30041">
    <property type="entry name" value="ARSENATE REDUCTASE"/>
    <property type="match status" value="1"/>
</dbReference>
<dbReference type="Gene3D" id="3.40.30.10">
    <property type="entry name" value="Glutaredoxin"/>
    <property type="match status" value="1"/>
</dbReference>
<dbReference type="InterPro" id="IPR006504">
    <property type="entry name" value="Tscrpt_reg_Spx/MgsR"/>
</dbReference>
<dbReference type="Pfam" id="PF03960">
    <property type="entry name" value="ArsC"/>
    <property type="match status" value="1"/>
</dbReference>
<dbReference type="NCBIfam" id="TIGR01617">
    <property type="entry name" value="arsC_related"/>
    <property type="match status" value="1"/>
</dbReference>
<gene>
    <name evidence="3" type="ORF">EBQ25_10585</name>
</gene>
<dbReference type="CDD" id="cd03035">
    <property type="entry name" value="ArsC_Yffb"/>
    <property type="match status" value="1"/>
</dbReference>
<evidence type="ECO:0000313" key="3">
    <source>
        <dbReference type="EMBL" id="RMW96843.1"/>
    </source>
</evidence>
<sequence>MTCTITLYGIPNCDTVKKSRQWFAERGHAVTFHDFKKHGLNAATLAQWVQALGWESLLNRRGTTWRQLDAATQAQASDAAGAQAVMLAHLSLIKRPIVVVQRSDGPAEQAITAGWAPDEWASLLV</sequence>
<dbReference type="RefSeq" id="WP_122254489.1">
    <property type="nucleotide sequence ID" value="NZ_RDQL01000017.1"/>
</dbReference>
<dbReference type="AlphaFoldDB" id="A0A3M6Q0P7"/>
<dbReference type="InterPro" id="IPR006660">
    <property type="entry name" value="Arsenate_reductase-like"/>
</dbReference>
<dbReference type="PROSITE" id="PS51353">
    <property type="entry name" value="ARSC"/>
    <property type="match status" value="1"/>
</dbReference>
<evidence type="ECO:0000256" key="1">
    <source>
        <dbReference type="ARBA" id="ARBA00007198"/>
    </source>
</evidence>
<keyword evidence="4" id="KW-1185">Reference proteome</keyword>
<dbReference type="Proteomes" id="UP000267035">
    <property type="component" value="Unassembled WGS sequence"/>
</dbReference>
<comment type="caution">
    <text evidence="3">The sequence shown here is derived from an EMBL/GenBank/DDBJ whole genome shotgun (WGS) entry which is preliminary data.</text>
</comment>